<proteinExistence type="inferred from homology"/>
<evidence type="ECO:0000256" key="5">
    <source>
        <dbReference type="SAM" id="MobiDB-lite"/>
    </source>
</evidence>
<dbReference type="InterPro" id="IPR051872">
    <property type="entry name" value="Cytochrome_b5/Flavoprotein_Rdt"/>
</dbReference>
<organism evidence="8">
    <name type="scientific">Schizophyllum commune (strain H4-8 / FGSC 9210)</name>
    <name type="common">Split gill fungus</name>
    <dbReference type="NCBI Taxonomy" id="578458"/>
    <lineage>
        <taxon>Eukaryota</taxon>
        <taxon>Fungi</taxon>
        <taxon>Dikarya</taxon>
        <taxon>Basidiomycota</taxon>
        <taxon>Agaricomycotina</taxon>
        <taxon>Agaricomycetes</taxon>
        <taxon>Agaricomycetidae</taxon>
        <taxon>Agaricales</taxon>
        <taxon>Schizophyllaceae</taxon>
        <taxon>Schizophyllum</taxon>
    </lineage>
</organism>
<dbReference type="GO" id="GO:0046872">
    <property type="term" value="F:metal ion binding"/>
    <property type="evidence" value="ECO:0007669"/>
    <property type="project" value="UniProtKB-UniRule"/>
</dbReference>
<dbReference type="PROSITE" id="PS50255">
    <property type="entry name" value="CYTOCHROME_B5_2"/>
    <property type="match status" value="1"/>
</dbReference>
<evidence type="ECO:0000256" key="2">
    <source>
        <dbReference type="ARBA" id="ARBA00022723"/>
    </source>
</evidence>
<evidence type="ECO:0000256" key="4">
    <source>
        <dbReference type="RuleBase" id="RU362121"/>
    </source>
</evidence>
<dbReference type="OrthoDB" id="432299at2759"/>
<keyword evidence="8" id="KW-1185">Reference proteome</keyword>
<dbReference type="PRINTS" id="PR00363">
    <property type="entry name" value="CYTOCHROMEB5"/>
</dbReference>
<dbReference type="KEGG" id="scm:SCHCO_01197587"/>
<dbReference type="OMA" id="GHSQLDW"/>
<dbReference type="GO" id="GO:0004128">
    <property type="term" value="F:cytochrome-b5 reductase activity, acting on NAD(P)H"/>
    <property type="evidence" value="ECO:0007669"/>
    <property type="project" value="TreeGrafter"/>
</dbReference>
<reference evidence="7 8" key="1">
    <citation type="journal article" date="2010" name="Nat. Biotechnol.">
        <title>Genome sequence of the model mushroom Schizophyllum commune.</title>
        <authorList>
            <person name="Ohm R.A."/>
            <person name="de Jong J.F."/>
            <person name="Lugones L.G."/>
            <person name="Aerts A."/>
            <person name="Kothe E."/>
            <person name="Stajich J.E."/>
            <person name="de Vries R.P."/>
            <person name="Record E."/>
            <person name="Levasseur A."/>
            <person name="Baker S.E."/>
            <person name="Bartholomew K.A."/>
            <person name="Coutinho P.M."/>
            <person name="Erdmann S."/>
            <person name="Fowler T.J."/>
            <person name="Gathman A.C."/>
            <person name="Lombard V."/>
            <person name="Henrissat B."/>
            <person name="Knabe N."/>
            <person name="Kuees U."/>
            <person name="Lilly W.W."/>
            <person name="Lindquist E."/>
            <person name="Lucas S."/>
            <person name="Magnuson J.K."/>
            <person name="Piumi F."/>
            <person name="Raudaskoski M."/>
            <person name="Salamov A."/>
            <person name="Schmutz J."/>
            <person name="Schwarze F.W.M.R."/>
            <person name="vanKuyk P.A."/>
            <person name="Horton J.S."/>
            <person name="Grigoriev I.V."/>
            <person name="Woesten H.A.B."/>
        </authorList>
    </citation>
    <scope>NUCLEOTIDE SEQUENCE [LARGE SCALE GENOMIC DNA]</scope>
    <source>
        <strain evidence="8">H4-8 / FGSC 9210</strain>
    </source>
</reference>
<evidence type="ECO:0000313" key="8">
    <source>
        <dbReference type="Proteomes" id="UP000007431"/>
    </source>
</evidence>
<comment type="similarity">
    <text evidence="4">Belongs to the cytochrome b5 family.</text>
</comment>
<dbReference type="HOGENOM" id="CLU_046313_2_3_1"/>
<dbReference type="FunCoup" id="D8PWH6">
    <property type="interactions" value="38"/>
</dbReference>
<dbReference type="InParanoid" id="D8PWH6"/>
<name>D8PWH6_SCHCM</name>
<accession>D8PWH6</accession>
<dbReference type="EMBL" id="GL377303">
    <property type="protein sequence ID" value="EFJ01043.1"/>
    <property type="molecule type" value="Genomic_DNA"/>
</dbReference>
<gene>
    <name evidence="7" type="ORF">SCHCODRAFT_51728</name>
</gene>
<keyword evidence="2 4" id="KW-0479">Metal-binding</keyword>
<evidence type="ECO:0000259" key="6">
    <source>
        <dbReference type="PROSITE" id="PS50255"/>
    </source>
</evidence>
<dbReference type="eggNOG" id="KOG0536">
    <property type="taxonomic scope" value="Eukaryota"/>
</dbReference>
<feature type="domain" description="Cytochrome b5 heme-binding" evidence="6">
    <location>
        <begin position="71"/>
        <end position="147"/>
    </location>
</feature>
<feature type="region of interest" description="Disordered" evidence="5">
    <location>
        <begin position="1"/>
        <end position="38"/>
    </location>
</feature>
<dbReference type="SUPFAM" id="SSF55856">
    <property type="entry name" value="Cytochrome b5-like heme/steroid binding domain"/>
    <property type="match status" value="1"/>
</dbReference>
<dbReference type="GO" id="GO:0005737">
    <property type="term" value="C:cytoplasm"/>
    <property type="evidence" value="ECO:0007669"/>
    <property type="project" value="TreeGrafter"/>
</dbReference>
<dbReference type="InterPro" id="IPR001199">
    <property type="entry name" value="Cyt_B5-like_heme/steroid-bd"/>
</dbReference>
<dbReference type="PANTHER" id="PTHR46237:SF1">
    <property type="entry name" value="CYTOCHROME B5 REDUCTASE 4"/>
    <property type="match status" value="1"/>
</dbReference>
<dbReference type="InterPro" id="IPR018506">
    <property type="entry name" value="Cyt_B5_heme-BS"/>
</dbReference>
<dbReference type="VEuPathDB" id="FungiDB:SCHCODRAFT_01197587"/>
<keyword evidence="1 4" id="KW-0349">Heme</keyword>
<dbReference type="Gene3D" id="3.10.120.10">
    <property type="entry name" value="Cytochrome b5-like heme/steroid binding domain"/>
    <property type="match status" value="1"/>
</dbReference>
<dbReference type="AlphaFoldDB" id="D8PWH6"/>
<dbReference type="Proteomes" id="UP000007431">
    <property type="component" value="Unassembled WGS sequence"/>
</dbReference>
<evidence type="ECO:0000256" key="1">
    <source>
        <dbReference type="ARBA" id="ARBA00022617"/>
    </source>
</evidence>
<evidence type="ECO:0000313" key="7">
    <source>
        <dbReference type="EMBL" id="EFJ01043.1"/>
    </source>
</evidence>
<evidence type="ECO:0000256" key="3">
    <source>
        <dbReference type="ARBA" id="ARBA00023004"/>
    </source>
</evidence>
<keyword evidence="3 4" id="KW-0408">Iron</keyword>
<sequence>MPPPPNPGLAVRNPGLAPPPSGGSRGGLALPPSTSKPIRAREKVALQPGYGPLDWANLKASGKDLRGVETLLRVTPSMLKAHNKKDNAWTAIYGKVYNMTAYLPFHPGGEKELMRVAGRDGTKLFAVTHAWVNADFMLDQCMVGFLVPEPAS</sequence>
<dbReference type="PROSITE" id="PS00191">
    <property type="entry name" value="CYTOCHROME_B5_1"/>
    <property type="match status" value="1"/>
</dbReference>
<dbReference type="RefSeq" id="XP_003035945.1">
    <property type="nucleotide sequence ID" value="XM_003035899.1"/>
</dbReference>
<dbReference type="GeneID" id="9595714"/>
<dbReference type="GO" id="GO:0020037">
    <property type="term" value="F:heme binding"/>
    <property type="evidence" value="ECO:0007669"/>
    <property type="project" value="UniProtKB-UniRule"/>
</dbReference>
<dbReference type="STRING" id="578458.D8PWH6"/>
<dbReference type="SMART" id="SM01117">
    <property type="entry name" value="Cyt-b5"/>
    <property type="match status" value="1"/>
</dbReference>
<dbReference type="PANTHER" id="PTHR46237">
    <property type="entry name" value="CYTOCHROME B5 REDUCTASE 4 FAMILY MEMBER"/>
    <property type="match status" value="1"/>
</dbReference>
<protein>
    <recommendedName>
        <fullName evidence="6">Cytochrome b5 heme-binding domain-containing protein</fullName>
    </recommendedName>
</protein>
<dbReference type="FunFam" id="3.10.120.10:FF:000001">
    <property type="entry name" value="Cytochrome b5 reductase 4"/>
    <property type="match status" value="1"/>
</dbReference>
<dbReference type="Pfam" id="PF00173">
    <property type="entry name" value="Cyt-b5"/>
    <property type="match status" value="1"/>
</dbReference>
<dbReference type="InterPro" id="IPR036400">
    <property type="entry name" value="Cyt_B5-like_heme/steroid_sf"/>
</dbReference>